<keyword evidence="6 7" id="KW-0998">Cell outer membrane</keyword>
<keyword evidence="11" id="KW-1185">Reference proteome</keyword>
<dbReference type="InterPro" id="IPR039426">
    <property type="entry name" value="TonB-dep_rcpt-like"/>
</dbReference>
<dbReference type="Pfam" id="PF07715">
    <property type="entry name" value="Plug"/>
    <property type="match status" value="1"/>
</dbReference>
<comment type="similarity">
    <text evidence="7">Belongs to the TonB-dependent receptor family.</text>
</comment>
<sequence>MRSTTALKSRAIVLPLLFLSNLLFLTPTHAQQKNSTVTGVVSNEKNQPLVHVTVVARNTKTNFAAGASSDTAGVFTFTNLPAGGPYNFTFTGVGYQSQDLNGYTLKEGASLSLVVTMHEFESTLDQVVVVGYGTRKRSEVTSSIVSIDAGDIKSRPVQNTLQALQGKAAGIDITSNERPGEVGKVSIRGTRSLANTTVLERINDPLYVVDGVPLNFGSIASVNPNDIETVDVLKDASATAIYGSRGANGVILITTKKGKNGQFSLNYVGTVAVEDIKDRQEMMNSAQYIDFRRDAYRRVKYLGGTGTSYPDDPTIAADKTIFGADPIAYGNVLRGWANGSWDGSLVPTTDWRSMVKQTGVTHDHIISVAGGSQKVRAYASFGYLKQDGTQLGQDFTRYSSKFNIEVNPVKWFTMGTSITTSYGLQNYGFATAANITGPGSLYAAAQGMLPYAVPFDTATGKRINLPGGDININNPIGEDKYNINLRKTLRAMGAFHIELNPIAGLRYRVTFGPDYNNYYNGRYMDSMSIQRGSGQSGSSNYAQLAQTNNFSWTLDHLLTYNKTIGGEHNVGASFLYSATQVRDENSSMTATKLPWASQKWYALNSVTALDAYSSSLSERSLLSYMGRITYSYRGKYYFDAFTRWDGASQLAPGHKWDVFPAASAAWRVSEEPFMKEVSWVDNLKIRLGFGTVGNAAINPYTTVGTAQPLYYTWGNVVDFGFVSSDPSAATPISMPNPQLKWERTTQEDLGIEFRLFRGRVDGAIDLYSSRTRDLLMLRTIPSAVGYTQSLDNIGLTGNKGLEITLNTINMQQGDFTWSSTINFSTNRDRIIETANGKVDDVTNAWFPGQRIQSIYDYEKAGIWQEGDKDELALFNAKLPAASQFKPGMIKVKDQNGDYLIDANHDRKVVGNLQPRWNGGLSNEFTYRNWGLNIFIFSRWGYFIQTGAESLQGRFAQRVLNYWTPGNPTNDYPAPNFGNAAGDAYRSSMNYQDGSFVKIRNITLSYTMPGNVMSKLKMKNCRLYGQLMNPGLIYSKISWIEPDLGVSAYNKGFVIGVNAGF</sequence>
<reference evidence="10 11" key="1">
    <citation type="submission" date="2021-03" db="EMBL/GenBank/DDBJ databases">
        <title>Assistant Professor.</title>
        <authorList>
            <person name="Huq M.A."/>
        </authorList>
    </citation>
    <scope>NUCLEOTIDE SEQUENCE [LARGE SCALE GENOMIC DNA]</scope>
    <source>
        <strain evidence="10 11">MAH-29</strain>
    </source>
</reference>
<dbReference type="Gene3D" id="2.60.40.1120">
    <property type="entry name" value="Carboxypeptidase-like, regulatory domain"/>
    <property type="match status" value="1"/>
</dbReference>
<evidence type="ECO:0000256" key="4">
    <source>
        <dbReference type="ARBA" id="ARBA00022692"/>
    </source>
</evidence>
<dbReference type="SUPFAM" id="SSF56935">
    <property type="entry name" value="Porins"/>
    <property type="match status" value="1"/>
</dbReference>
<dbReference type="PROSITE" id="PS52016">
    <property type="entry name" value="TONB_DEPENDENT_REC_3"/>
    <property type="match status" value="1"/>
</dbReference>
<evidence type="ECO:0000256" key="3">
    <source>
        <dbReference type="ARBA" id="ARBA00022452"/>
    </source>
</evidence>
<dbReference type="Proteomes" id="UP000677244">
    <property type="component" value="Unassembled WGS sequence"/>
</dbReference>
<keyword evidence="5 7" id="KW-0472">Membrane</keyword>
<dbReference type="InterPro" id="IPR036942">
    <property type="entry name" value="Beta-barrel_TonB_sf"/>
</dbReference>
<dbReference type="EMBL" id="JAGHKO010000004">
    <property type="protein sequence ID" value="MBO9201859.1"/>
    <property type="molecule type" value="Genomic_DNA"/>
</dbReference>
<feature type="chain" id="PRO_5045599759" evidence="8">
    <location>
        <begin position="31"/>
        <end position="1060"/>
    </location>
</feature>
<evidence type="ECO:0000256" key="6">
    <source>
        <dbReference type="ARBA" id="ARBA00023237"/>
    </source>
</evidence>
<comment type="subcellular location">
    <subcellularLocation>
        <location evidence="1 7">Cell outer membrane</location>
        <topology evidence="1 7">Multi-pass membrane protein</topology>
    </subcellularLocation>
</comment>
<dbReference type="Gene3D" id="2.40.170.20">
    <property type="entry name" value="TonB-dependent receptor, beta-barrel domain"/>
    <property type="match status" value="1"/>
</dbReference>
<name>A0ABS3YVA8_9BACT</name>
<evidence type="ECO:0000256" key="1">
    <source>
        <dbReference type="ARBA" id="ARBA00004571"/>
    </source>
</evidence>
<evidence type="ECO:0000256" key="2">
    <source>
        <dbReference type="ARBA" id="ARBA00022448"/>
    </source>
</evidence>
<evidence type="ECO:0000256" key="5">
    <source>
        <dbReference type="ARBA" id="ARBA00023136"/>
    </source>
</evidence>
<keyword evidence="2 7" id="KW-0813">Transport</keyword>
<dbReference type="Pfam" id="PF13620">
    <property type="entry name" value="CarboxypepD_reg"/>
    <property type="match status" value="1"/>
</dbReference>
<dbReference type="InterPro" id="IPR023996">
    <property type="entry name" value="TonB-dep_OMP_SusC/RagA"/>
</dbReference>
<evidence type="ECO:0000256" key="8">
    <source>
        <dbReference type="SAM" id="SignalP"/>
    </source>
</evidence>
<dbReference type="Gene3D" id="2.170.130.10">
    <property type="entry name" value="TonB-dependent receptor, plug domain"/>
    <property type="match status" value="1"/>
</dbReference>
<evidence type="ECO:0000256" key="7">
    <source>
        <dbReference type="PROSITE-ProRule" id="PRU01360"/>
    </source>
</evidence>
<evidence type="ECO:0000259" key="9">
    <source>
        <dbReference type="Pfam" id="PF07715"/>
    </source>
</evidence>
<dbReference type="NCBIfam" id="TIGR04057">
    <property type="entry name" value="SusC_RagA_signa"/>
    <property type="match status" value="1"/>
</dbReference>
<dbReference type="RefSeq" id="WP_209139916.1">
    <property type="nucleotide sequence ID" value="NZ_JAGHKO010000004.1"/>
</dbReference>
<proteinExistence type="inferred from homology"/>
<gene>
    <name evidence="10" type="ORF">J7I42_16365</name>
</gene>
<evidence type="ECO:0000313" key="11">
    <source>
        <dbReference type="Proteomes" id="UP000677244"/>
    </source>
</evidence>
<keyword evidence="4 7" id="KW-0812">Transmembrane</keyword>
<protein>
    <submittedName>
        <fullName evidence="10">SusC/RagA family TonB-linked outer membrane protein</fullName>
    </submittedName>
</protein>
<accession>A0ABS3YVA8</accession>
<keyword evidence="8" id="KW-0732">Signal</keyword>
<dbReference type="InterPro" id="IPR023997">
    <property type="entry name" value="TonB-dep_OMP_SusC/RagA_CS"/>
</dbReference>
<dbReference type="NCBIfam" id="TIGR04056">
    <property type="entry name" value="OMP_RagA_SusC"/>
    <property type="match status" value="1"/>
</dbReference>
<evidence type="ECO:0000313" key="10">
    <source>
        <dbReference type="EMBL" id="MBO9201859.1"/>
    </source>
</evidence>
<feature type="domain" description="TonB-dependent receptor plug" evidence="9">
    <location>
        <begin position="137"/>
        <end position="250"/>
    </location>
</feature>
<dbReference type="SUPFAM" id="SSF49464">
    <property type="entry name" value="Carboxypeptidase regulatory domain-like"/>
    <property type="match status" value="1"/>
</dbReference>
<comment type="caution">
    <text evidence="10">The sequence shown here is derived from an EMBL/GenBank/DDBJ whole genome shotgun (WGS) entry which is preliminary data.</text>
</comment>
<organism evidence="10 11">
    <name type="scientific">Niastella soli</name>
    <dbReference type="NCBI Taxonomy" id="2821487"/>
    <lineage>
        <taxon>Bacteria</taxon>
        <taxon>Pseudomonadati</taxon>
        <taxon>Bacteroidota</taxon>
        <taxon>Chitinophagia</taxon>
        <taxon>Chitinophagales</taxon>
        <taxon>Chitinophagaceae</taxon>
        <taxon>Niastella</taxon>
    </lineage>
</organism>
<dbReference type="InterPro" id="IPR008969">
    <property type="entry name" value="CarboxyPept-like_regulatory"/>
</dbReference>
<dbReference type="InterPro" id="IPR037066">
    <property type="entry name" value="Plug_dom_sf"/>
</dbReference>
<dbReference type="InterPro" id="IPR012910">
    <property type="entry name" value="Plug_dom"/>
</dbReference>
<feature type="signal peptide" evidence="8">
    <location>
        <begin position="1"/>
        <end position="30"/>
    </location>
</feature>
<keyword evidence="3 7" id="KW-1134">Transmembrane beta strand</keyword>